<accession>A0AAD4NG35</accession>
<protein>
    <submittedName>
        <fullName evidence="1">Mitochondrial ribosomal protein l55 domain-containing protein</fullName>
    </submittedName>
</protein>
<gene>
    <name evidence="1" type="ORF">DdX_03353</name>
</gene>
<evidence type="ECO:0000313" key="2">
    <source>
        <dbReference type="Proteomes" id="UP001201812"/>
    </source>
</evidence>
<organism evidence="1 2">
    <name type="scientific">Ditylenchus destructor</name>
    <dbReference type="NCBI Taxonomy" id="166010"/>
    <lineage>
        <taxon>Eukaryota</taxon>
        <taxon>Metazoa</taxon>
        <taxon>Ecdysozoa</taxon>
        <taxon>Nematoda</taxon>
        <taxon>Chromadorea</taxon>
        <taxon>Rhabditida</taxon>
        <taxon>Tylenchina</taxon>
        <taxon>Tylenchomorpha</taxon>
        <taxon>Sphaerularioidea</taxon>
        <taxon>Anguinidae</taxon>
        <taxon>Anguininae</taxon>
        <taxon>Ditylenchus</taxon>
    </lineage>
</organism>
<dbReference type="AlphaFoldDB" id="A0AAD4NG35"/>
<proteinExistence type="predicted"/>
<dbReference type="Pfam" id="PF09776">
    <property type="entry name" value="Mitoc_L55"/>
    <property type="match status" value="1"/>
</dbReference>
<dbReference type="GO" id="GO:0006412">
    <property type="term" value="P:translation"/>
    <property type="evidence" value="ECO:0007669"/>
    <property type="project" value="TreeGrafter"/>
</dbReference>
<dbReference type="Gene3D" id="6.20.130.20">
    <property type="entry name" value="Mitochondrial ribosomal protein L55"/>
    <property type="match status" value="1"/>
</dbReference>
<dbReference type="PANTHER" id="PTHR34095:SF1">
    <property type="entry name" value="LARGE RIBOSOMAL SUBUNIT PROTEIN ML55"/>
    <property type="match status" value="1"/>
</dbReference>
<evidence type="ECO:0000313" key="1">
    <source>
        <dbReference type="EMBL" id="KAI1726629.1"/>
    </source>
</evidence>
<dbReference type="Proteomes" id="UP001201812">
    <property type="component" value="Unassembled WGS sequence"/>
</dbReference>
<keyword evidence="2" id="KW-1185">Reference proteome</keyword>
<name>A0AAD4NG35_9BILA</name>
<keyword evidence="1" id="KW-0687">Ribonucleoprotein</keyword>
<keyword evidence="1" id="KW-0689">Ribosomal protein</keyword>
<dbReference type="GO" id="GO:0005762">
    <property type="term" value="C:mitochondrial large ribosomal subunit"/>
    <property type="evidence" value="ECO:0007669"/>
    <property type="project" value="InterPro"/>
</dbReference>
<dbReference type="InterPro" id="IPR018615">
    <property type="entry name" value="Ribosomal_mL55"/>
</dbReference>
<dbReference type="InterPro" id="IPR044884">
    <property type="entry name" value="Ribosomal_mL55_sf"/>
</dbReference>
<comment type="caution">
    <text evidence="1">The sequence shown here is derived from an EMBL/GenBank/DDBJ whole genome shotgun (WGS) entry which is preliminary data.</text>
</comment>
<reference evidence="1" key="1">
    <citation type="submission" date="2022-01" db="EMBL/GenBank/DDBJ databases">
        <title>Genome Sequence Resource for Two Populations of Ditylenchus destructor, the Migratory Endoparasitic Phytonematode.</title>
        <authorList>
            <person name="Zhang H."/>
            <person name="Lin R."/>
            <person name="Xie B."/>
        </authorList>
    </citation>
    <scope>NUCLEOTIDE SEQUENCE</scope>
    <source>
        <strain evidence="1">BazhouSP</strain>
    </source>
</reference>
<dbReference type="PANTHER" id="PTHR34095">
    <property type="entry name" value="39S RIBOSOMAL PROTEIN L55, MITOCHONDRIAL"/>
    <property type="match status" value="1"/>
</dbReference>
<sequence length="123" mass="14421">MNPLSRIKFGLKPLEIVCAAGMHSSPVHMNAHRCIARNKRQNYTQIKQFWMRLMAADGSTFDARCNEPRVFFQMPLDLNTCDEHLRRMRLALRKPKSKKEPQGLKEIGEGFDASRYADRWRKE</sequence>
<dbReference type="GO" id="GO:0003735">
    <property type="term" value="F:structural constituent of ribosome"/>
    <property type="evidence" value="ECO:0007669"/>
    <property type="project" value="InterPro"/>
</dbReference>
<dbReference type="EMBL" id="JAKKPZ010000002">
    <property type="protein sequence ID" value="KAI1726629.1"/>
    <property type="molecule type" value="Genomic_DNA"/>
</dbReference>